<evidence type="ECO:0000313" key="2">
    <source>
        <dbReference type="Proteomes" id="UP001153678"/>
    </source>
</evidence>
<sequence>MADLQEIPQEDTPQHTLANINALVVRNFDAWFITKVITFNFTLDNDINIGPDKNAVVVNTFNFFERYENSTIKREEIEETSFSSTDSNRGRIVAHAVKEACTIASLGRNHQDWDAACKLILQNKSLTNKEKRSIITLIYGKHDYLSL</sequence>
<dbReference type="AlphaFoldDB" id="A0A9W4SDX7"/>
<accession>A0A9W4SDX7</accession>
<gene>
    <name evidence="1" type="ORF">FWILDA_LOCUS1871</name>
</gene>
<protein>
    <submittedName>
        <fullName evidence="1">18066_t:CDS:1</fullName>
    </submittedName>
</protein>
<dbReference type="Proteomes" id="UP001153678">
    <property type="component" value="Unassembled WGS sequence"/>
</dbReference>
<comment type="caution">
    <text evidence="1">The sequence shown here is derived from an EMBL/GenBank/DDBJ whole genome shotgun (WGS) entry which is preliminary data.</text>
</comment>
<dbReference type="EMBL" id="CAMKVN010000194">
    <property type="protein sequence ID" value="CAI2165042.1"/>
    <property type="molecule type" value="Genomic_DNA"/>
</dbReference>
<proteinExistence type="predicted"/>
<keyword evidence="2" id="KW-1185">Reference proteome</keyword>
<dbReference type="OrthoDB" id="2330226at2759"/>
<evidence type="ECO:0000313" key="1">
    <source>
        <dbReference type="EMBL" id="CAI2165042.1"/>
    </source>
</evidence>
<reference evidence="1" key="1">
    <citation type="submission" date="2022-08" db="EMBL/GenBank/DDBJ databases">
        <authorList>
            <person name="Kallberg Y."/>
            <person name="Tangrot J."/>
            <person name="Rosling A."/>
        </authorList>
    </citation>
    <scope>NUCLEOTIDE SEQUENCE</scope>
    <source>
        <strain evidence="1">Wild A</strain>
    </source>
</reference>
<name>A0A9W4SDX7_9GLOM</name>
<organism evidence="1 2">
    <name type="scientific">Funneliformis geosporum</name>
    <dbReference type="NCBI Taxonomy" id="1117311"/>
    <lineage>
        <taxon>Eukaryota</taxon>
        <taxon>Fungi</taxon>
        <taxon>Fungi incertae sedis</taxon>
        <taxon>Mucoromycota</taxon>
        <taxon>Glomeromycotina</taxon>
        <taxon>Glomeromycetes</taxon>
        <taxon>Glomerales</taxon>
        <taxon>Glomeraceae</taxon>
        <taxon>Funneliformis</taxon>
    </lineage>
</organism>